<accession>A0A239YEY8</accession>
<name>A0A239YEY8_9STAP</name>
<proteinExistence type="predicted"/>
<evidence type="ECO:0000313" key="2">
    <source>
        <dbReference type="Proteomes" id="UP000242084"/>
    </source>
</evidence>
<dbReference type="AlphaFoldDB" id="A0A239YEY8"/>
<reference evidence="1 2" key="1">
    <citation type="submission" date="2017-06" db="EMBL/GenBank/DDBJ databases">
        <authorList>
            <consortium name="Pathogen Informatics"/>
        </authorList>
    </citation>
    <scope>NUCLEOTIDE SEQUENCE [LARGE SCALE GENOMIC DNA]</scope>
    <source>
        <strain evidence="1 2">NCTC13839</strain>
    </source>
</reference>
<gene>
    <name evidence="1" type="ORF">SAMEA4384403_00382</name>
</gene>
<keyword evidence="2" id="KW-1185">Reference proteome</keyword>
<protein>
    <submittedName>
        <fullName evidence="1">Uncharacterized protein</fullName>
    </submittedName>
</protein>
<dbReference type="EMBL" id="LT906462">
    <property type="protein sequence ID" value="SNV57811.1"/>
    <property type="molecule type" value="Genomic_DNA"/>
</dbReference>
<evidence type="ECO:0000313" key="1">
    <source>
        <dbReference type="EMBL" id="SNV57811.1"/>
    </source>
</evidence>
<dbReference type="KEGG" id="sste:SAMEA4384403_0382"/>
<sequence>MEKGGVKMKKISKSELKKINGGDNKRFWEGVGKAAGATAYCTANLGYTNLIPGATGMCAYLRYNK</sequence>
<dbReference type="Proteomes" id="UP000242084">
    <property type="component" value="Chromosome 1"/>
</dbReference>
<organism evidence="1 2">
    <name type="scientific">Mammaliicoccus stepanovicii</name>
    <dbReference type="NCBI Taxonomy" id="643214"/>
    <lineage>
        <taxon>Bacteria</taxon>
        <taxon>Bacillati</taxon>
        <taxon>Bacillota</taxon>
        <taxon>Bacilli</taxon>
        <taxon>Bacillales</taxon>
        <taxon>Staphylococcaceae</taxon>
        <taxon>Mammaliicoccus</taxon>
    </lineage>
</organism>